<proteinExistence type="predicted"/>
<dbReference type="Proteomes" id="UP001560019">
    <property type="component" value="Unassembled WGS sequence"/>
</dbReference>
<dbReference type="Gene3D" id="1.50.10.100">
    <property type="entry name" value="Chondroitin AC/alginate lyase"/>
    <property type="match status" value="1"/>
</dbReference>
<gene>
    <name evidence="3" type="ORF">Ga0609869_001046</name>
</gene>
<evidence type="ECO:0000256" key="1">
    <source>
        <dbReference type="ARBA" id="ARBA00004196"/>
    </source>
</evidence>
<evidence type="ECO:0000313" key="4">
    <source>
        <dbReference type="Proteomes" id="UP001560019"/>
    </source>
</evidence>
<dbReference type="InterPro" id="IPR012480">
    <property type="entry name" value="Hepar_II_III_C"/>
</dbReference>
<dbReference type="EMBL" id="JBEHHI010000001">
    <property type="protein sequence ID" value="MEX5727693.1"/>
    <property type="molecule type" value="Genomic_DNA"/>
</dbReference>
<name>A0ABV3XTL4_9RHOB</name>
<dbReference type="Pfam" id="PF07940">
    <property type="entry name" value="Hepar_II_III_C"/>
    <property type="match status" value="1"/>
</dbReference>
<comment type="caution">
    <text evidence="3">The sequence shown here is derived from an EMBL/GenBank/DDBJ whole genome shotgun (WGS) entry which is preliminary data.</text>
</comment>
<organism evidence="3 4">
    <name type="scientific">Rhodovulum iodosum</name>
    <dbReference type="NCBI Taxonomy" id="68291"/>
    <lineage>
        <taxon>Bacteria</taxon>
        <taxon>Pseudomonadati</taxon>
        <taxon>Pseudomonadota</taxon>
        <taxon>Alphaproteobacteria</taxon>
        <taxon>Rhodobacterales</taxon>
        <taxon>Paracoccaceae</taxon>
        <taxon>Rhodovulum</taxon>
    </lineage>
</organism>
<protein>
    <submittedName>
        <fullName evidence="3">Heparinase superfamily protein</fullName>
    </submittedName>
</protein>
<feature type="domain" description="Heparinase II/III-like C-terminal" evidence="2">
    <location>
        <begin position="307"/>
        <end position="560"/>
    </location>
</feature>
<evidence type="ECO:0000259" key="2">
    <source>
        <dbReference type="Pfam" id="PF07940"/>
    </source>
</evidence>
<comment type="subcellular location">
    <subcellularLocation>
        <location evidence="1">Cell envelope</location>
    </subcellularLocation>
</comment>
<accession>A0ABV3XTL4</accession>
<reference evidence="3 4" key="1">
    <citation type="submission" date="2024-06" db="EMBL/GenBank/DDBJ databases">
        <title>Genome of Rhodovulum iodosum, a marine photoferrotroph.</title>
        <authorList>
            <person name="Bianchini G."/>
            <person name="Nikeleit V."/>
            <person name="Kappler A."/>
            <person name="Bryce C."/>
            <person name="Sanchez-Baracaldo P."/>
        </authorList>
    </citation>
    <scope>NUCLEOTIDE SEQUENCE [LARGE SCALE GENOMIC DNA]</scope>
    <source>
        <strain evidence="3 4">UT/N1</strain>
    </source>
</reference>
<dbReference type="InterPro" id="IPR008929">
    <property type="entry name" value="Chondroitin_lyas"/>
</dbReference>
<keyword evidence="4" id="KW-1185">Reference proteome</keyword>
<sequence>MAGAPPETTSPRHRPGRRMDRLHARLSTLARPATGFVSQPEPRTIGSYARGRQLIAGNFLFAGDLLAAPQTAPWDLAHPSAEFENEVHGFAWLDDLAAVGDGPARTRAQDWTWAWIERYGRGRGPGWTPDLTGRRLIRWINHALFLLNGQESAASEAYFRSLAQQTIFLSRRWKSALPGLTRFEALTGLIYSGLALSGMGRYAGPAVKALSRACESEIDSGGAIPTRNPEELMEVFTLLTWAAAALSEAGQVAPRPIGEALERIAPTIRALRHADGGLARFHGGGRGAEGRLDHALAASGVRPHALTGLAMGYARLSVGRTTVIVDAAAPPAVAASANAHASTLAFELTSGRRPLVVNCGSGRSFGSDWRRAGRATQSHSTLAIERFSSSRLAPREGNGRMLLVDRPGDVGARQTVGPAGVSLVAWHDGYRATHGLTHSRSLDLGPDGRALAGEDILATVTEADRKQFDRAMDRARLAGIAFALHFHLHPDVDAAIDMGGAAVSLALKSGEIWVFRHDGTAELSLAPSVYLEKGRVKPRSAQQIILSARMMEYAGQITWSLAKAQETPQAVRDLVRYDDLPMD</sequence>
<dbReference type="RefSeq" id="WP_245972292.1">
    <property type="nucleotide sequence ID" value="NZ_JBEHHI010000001.1"/>
</dbReference>
<evidence type="ECO:0000313" key="3">
    <source>
        <dbReference type="EMBL" id="MEX5727693.1"/>
    </source>
</evidence>
<dbReference type="Gene3D" id="2.70.98.70">
    <property type="match status" value="1"/>
</dbReference>